<keyword evidence="2" id="KW-1185">Reference proteome</keyword>
<reference evidence="1 2" key="1">
    <citation type="submission" date="2019-03" db="EMBL/GenBank/DDBJ databases">
        <title>Genomic Encyclopedia of Type Strains, Phase IV (KMG-IV): sequencing the most valuable type-strain genomes for metagenomic binning, comparative biology and taxonomic classification.</title>
        <authorList>
            <person name="Goeker M."/>
        </authorList>
    </citation>
    <scope>NUCLEOTIDE SEQUENCE [LARGE SCALE GENOMIC DNA]</scope>
    <source>
        <strain evidence="1 2">DSM 19610</strain>
    </source>
</reference>
<dbReference type="AlphaFoldDB" id="A0A4R1HF43"/>
<proteinExistence type="predicted"/>
<name>A0A4R1HF43_9GAMM</name>
<dbReference type="RefSeq" id="WP_207891824.1">
    <property type="nucleotide sequence ID" value="NZ_SMFX01000001.1"/>
</dbReference>
<accession>A0A4R1HF43</accession>
<comment type="caution">
    <text evidence="1">The sequence shown here is derived from an EMBL/GenBank/DDBJ whole genome shotgun (WGS) entry which is preliminary data.</text>
</comment>
<organism evidence="1 2">
    <name type="scientific">Thiogranum longum</name>
    <dbReference type="NCBI Taxonomy" id="1537524"/>
    <lineage>
        <taxon>Bacteria</taxon>
        <taxon>Pseudomonadati</taxon>
        <taxon>Pseudomonadota</taxon>
        <taxon>Gammaproteobacteria</taxon>
        <taxon>Chromatiales</taxon>
        <taxon>Ectothiorhodospiraceae</taxon>
        <taxon>Thiogranum</taxon>
    </lineage>
</organism>
<gene>
    <name evidence="1" type="ORF">DFR30_1238</name>
</gene>
<evidence type="ECO:0000313" key="2">
    <source>
        <dbReference type="Proteomes" id="UP000295707"/>
    </source>
</evidence>
<sequence length="142" mass="15849">MYMGANRYDATWVTERLAYLPYGAILILNTTTGAMKMRDYGNMPKIDWQDDKPTLVKVKAQLMREEPVILQLPDGFRLDFDAQACGCEGEPDLLLDCQPQGVFAALAENNNMPAMAEIGEQARETGQIVDVDIAGQRLILHD</sequence>
<protein>
    <submittedName>
        <fullName evidence="1">Uncharacterized protein</fullName>
    </submittedName>
</protein>
<dbReference type="Proteomes" id="UP000295707">
    <property type="component" value="Unassembled WGS sequence"/>
</dbReference>
<dbReference type="EMBL" id="SMFX01000001">
    <property type="protein sequence ID" value="TCK17979.1"/>
    <property type="molecule type" value="Genomic_DNA"/>
</dbReference>
<evidence type="ECO:0000313" key="1">
    <source>
        <dbReference type="EMBL" id="TCK17979.1"/>
    </source>
</evidence>